<name>A0A165QF85_EXIGL</name>
<proteinExistence type="predicted"/>
<protein>
    <submittedName>
        <fullName evidence="1">Uncharacterized protein</fullName>
    </submittedName>
</protein>
<dbReference type="InParanoid" id="A0A165QF85"/>
<reference evidence="1 2" key="1">
    <citation type="journal article" date="2016" name="Mol. Biol. Evol.">
        <title>Comparative Genomics of Early-Diverging Mushroom-Forming Fungi Provides Insights into the Origins of Lignocellulose Decay Capabilities.</title>
        <authorList>
            <person name="Nagy L.G."/>
            <person name="Riley R."/>
            <person name="Tritt A."/>
            <person name="Adam C."/>
            <person name="Daum C."/>
            <person name="Floudas D."/>
            <person name="Sun H."/>
            <person name="Yadav J.S."/>
            <person name="Pangilinan J."/>
            <person name="Larsson K.H."/>
            <person name="Matsuura K."/>
            <person name="Barry K."/>
            <person name="Labutti K."/>
            <person name="Kuo R."/>
            <person name="Ohm R.A."/>
            <person name="Bhattacharya S.S."/>
            <person name="Shirouzu T."/>
            <person name="Yoshinaga Y."/>
            <person name="Martin F.M."/>
            <person name="Grigoriev I.V."/>
            <person name="Hibbett D.S."/>
        </authorList>
    </citation>
    <scope>NUCLEOTIDE SEQUENCE [LARGE SCALE GENOMIC DNA]</scope>
    <source>
        <strain evidence="1 2">HHB12029</strain>
    </source>
</reference>
<evidence type="ECO:0000313" key="2">
    <source>
        <dbReference type="Proteomes" id="UP000077266"/>
    </source>
</evidence>
<feature type="non-terminal residue" evidence="1">
    <location>
        <position position="57"/>
    </location>
</feature>
<accession>A0A165QF85</accession>
<evidence type="ECO:0000313" key="1">
    <source>
        <dbReference type="EMBL" id="KZW03525.1"/>
    </source>
</evidence>
<dbReference type="EMBL" id="KV425883">
    <property type="protein sequence ID" value="KZW03525.1"/>
    <property type="molecule type" value="Genomic_DNA"/>
</dbReference>
<organism evidence="1 2">
    <name type="scientific">Exidia glandulosa HHB12029</name>
    <dbReference type="NCBI Taxonomy" id="1314781"/>
    <lineage>
        <taxon>Eukaryota</taxon>
        <taxon>Fungi</taxon>
        <taxon>Dikarya</taxon>
        <taxon>Basidiomycota</taxon>
        <taxon>Agaricomycotina</taxon>
        <taxon>Agaricomycetes</taxon>
        <taxon>Auriculariales</taxon>
        <taxon>Exidiaceae</taxon>
        <taxon>Exidia</taxon>
    </lineage>
</organism>
<dbReference type="AlphaFoldDB" id="A0A165QF85"/>
<keyword evidence="2" id="KW-1185">Reference proteome</keyword>
<sequence length="57" mass="6206">MSSRFGCPTRVAALDYCSRSQSGETTFAVLALRTARPRHGVAMSSPAHCRYDGEVFP</sequence>
<dbReference type="Proteomes" id="UP000077266">
    <property type="component" value="Unassembled WGS sequence"/>
</dbReference>
<gene>
    <name evidence="1" type="ORF">EXIGLDRAFT_721742</name>
</gene>